<protein>
    <submittedName>
        <fullName evidence="1">Uncharacterized protein</fullName>
    </submittedName>
</protein>
<reference evidence="1 2" key="1">
    <citation type="submission" date="2018-04" db="EMBL/GenBank/DDBJ databases">
        <title>Genomic Encyclopedia of Archaeal and Bacterial Type Strains, Phase II (KMG-II): from individual species to whole genera.</title>
        <authorList>
            <person name="Goeker M."/>
        </authorList>
    </citation>
    <scope>NUCLEOTIDE SEQUENCE [LARGE SCALE GENOMIC DNA]</scope>
    <source>
        <strain evidence="1 2">DSM 23382</strain>
    </source>
</reference>
<dbReference type="Proteomes" id="UP000244081">
    <property type="component" value="Unassembled WGS sequence"/>
</dbReference>
<dbReference type="EMBL" id="QAYG01000004">
    <property type="protein sequence ID" value="PTW60500.1"/>
    <property type="molecule type" value="Genomic_DNA"/>
</dbReference>
<dbReference type="AlphaFoldDB" id="A0A2T5V9T3"/>
<name>A0A2T5V9T3_9HYPH</name>
<organism evidence="1 2">
    <name type="scientific">Breoghania corrubedonensis</name>
    <dbReference type="NCBI Taxonomy" id="665038"/>
    <lineage>
        <taxon>Bacteria</taxon>
        <taxon>Pseudomonadati</taxon>
        <taxon>Pseudomonadota</taxon>
        <taxon>Alphaproteobacteria</taxon>
        <taxon>Hyphomicrobiales</taxon>
        <taxon>Stappiaceae</taxon>
        <taxon>Breoghania</taxon>
    </lineage>
</organism>
<accession>A0A2T5V9T3</accession>
<keyword evidence="2" id="KW-1185">Reference proteome</keyword>
<gene>
    <name evidence="1" type="ORF">C8N35_104123</name>
</gene>
<evidence type="ECO:0000313" key="1">
    <source>
        <dbReference type="EMBL" id="PTW60500.1"/>
    </source>
</evidence>
<proteinExistence type="predicted"/>
<sequence>MRTALSLVIRTNIVTPAFGGNYIGESSNAIFGGIAMEVPNYGNLS</sequence>
<comment type="caution">
    <text evidence="1">The sequence shown here is derived from an EMBL/GenBank/DDBJ whole genome shotgun (WGS) entry which is preliminary data.</text>
</comment>
<evidence type="ECO:0000313" key="2">
    <source>
        <dbReference type="Proteomes" id="UP000244081"/>
    </source>
</evidence>